<gene>
    <name evidence="4" type="ORF">Poly41_26410</name>
</gene>
<dbReference type="GO" id="GO:0042597">
    <property type="term" value="C:periplasmic space"/>
    <property type="evidence" value="ECO:0007669"/>
    <property type="project" value="InterPro"/>
</dbReference>
<evidence type="ECO:0000259" key="3">
    <source>
        <dbReference type="Pfam" id="PF05426"/>
    </source>
</evidence>
<feature type="domain" description="Alginate lyase" evidence="3">
    <location>
        <begin position="170"/>
        <end position="421"/>
    </location>
</feature>
<dbReference type="Proteomes" id="UP000319143">
    <property type="component" value="Unassembled WGS sequence"/>
</dbReference>
<accession>A0A5C6DU17</accession>
<name>A0A5C6DU17_9BACT</name>
<evidence type="ECO:0000256" key="1">
    <source>
        <dbReference type="ARBA" id="ARBA00022729"/>
    </source>
</evidence>
<reference evidence="4 5" key="1">
    <citation type="submission" date="2019-02" db="EMBL/GenBank/DDBJ databases">
        <title>Deep-cultivation of Planctomycetes and their phenomic and genomic characterization uncovers novel biology.</title>
        <authorList>
            <person name="Wiegand S."/>
            <person name="Jogler M."/>
            <person name="Boedeker C."/>
            <person name="Pinto D."/>
            <person name="Vollmers J."/>
            <person name="Rivas-Marin E."/>
            <person name="Kohn T."/>
            <person name="Peeters S.H."/>
            <person name="Heuer A."/>
            <person name="Rast P."/>
            <person name="Oberbeckmann S."/>
            <person name="Bunk B."/>
            <person name="Jeske O."/>
            <person name="Meyerdierks A."/>
            <person name="Storesund J.E."/>
            <person name="Kallscheuer N."/>
            <person name="Luecker S."/>
            <person name="Lage O.M."/>
            <person name="Pohl T."/>
            <person name="Merkel B.J."/>
            <person name="Hornburger P."/>
            <person name="Mueller R.-W."/>
            <person name="Bruemmer F."/>
            <person name="Labrenz M."/>
            <person name="Spormann A.M."/>
            <person name="Op Den Camp H."/>
            <person name="Overmann J."/>
            <person name="Amann R."/>
            <person name="Jetten M.S.M."/>
            <person name="Mascher T."/>
            <person name="Medema M.H."/>
            <person name="Devos D.P."/>
            <person name="Kaster A.-K."/>
            <person name="Ovreas L."/>
            <person name="Rohde M."/>
            <person name="Galperin M.Y."/>
            <person name="Jogler C."/>
        </authorList>
    </citation>
    <scope>NUCLEOTIDE SEQUENCE [LARGE SCALE GENOMIC DNA]</scope>
    <source>
        <strain evidence="4 5">Poly41</strain>
    </source>
</reference>
<dbReference type="EMBL" id="SJPV01000003">
    <property type="protein sequence ID" value="TWU39785.1"/>
    <property type="molecule type" value="Genomic_DNA"/>
</dbReference>
<keyword evidence="1" id="KW-0732">Signal</keyword>
<sequence length="503" mass="56974">MQKAKAVSPPSILRFFFLLTPNLDATETAELWILDSYGGFEMKHTNLPMLITLLLAMSITSPTHAQSEMNSSAPKNHSQPPWCYDWTGCEFEDLRPSTVTVPPITRTHPRIVVTPEELVKIKADIAGKLEPRFSSWQRLEPQAQSCLMQAVSAAYTGEDTLQFIKQAGRSMRNLELLVMAYLIDGDPAYAAKAKEILLTWARATPLPGSTPTIEYRFPNAGMDVARGVIGFIYAYDVLYDDLTSEERIEVETWFRSLLPIFYTGIKRWDTAWEQWWIAKETRDWKPAKDPNEPTYFNAQYYQNHLTAHAMGILLVGYAVGDRGLVQFAVDCEENPRDMIELINGMILMKDKPPFYRDDPGPHQDGEIADRYRHVQGKGLGYAMLSFDEMLVMTETLYRNDVDLYQYVGAYGETMELPFTFYADFWRLGDGTIKGGYYSGERPSGESAAGRYEIGNQRYPGNPEIEAFLKSVDRAAADPTGLLCCPTIINGSTFKERPMKNKIP</sequence>
<comment type="caution">
    <text evidence="4">The sequence shown here is derived from an EMBL/GenBank/DDBJ whole genome shotgun (WGS) entry which is preliminary data.</text>
</comment>
<organism evidence="4 5">
    <name type="scientific">Novipirellula artificiosorum</name>
    <dbReference type="NCBI Taxonomy" id="2528016"/>
    <lineage>
        <taxon>Bacteria</taxon>
        <taxon>Pseudomonadati</taxon>
        <taxon>Planctomycetota</taxon>
        <taxon>Planctomycetia</taxon>
        <taxon>Pirellulales</taxon>
        <taxon>Pirellulaceae</taxon>
        <taxon>Novipirellula</taxon>
    </lineage>
</organism>
<dbReference type="AlphaFoldDB" id="A0A5C6DU17"/>
<dbReference type="OrthoDB" id="1551029at2"/>
<dbReference type="RefSeq" id="WP_146526473.1">
    <property type="nucleotide sequence ID" value="NZ_SJPV01000003.1"/>
</dbReference>
<dbReference type="InterPro" id="IPR008929">
    <property type="entry name" value="Chondroitin_lyas"/>
</dbReference>
<keyword evidence="5" id="KW-1185">Reference proteome</keyword>
<evidence type="ECO:0000313" key="4">
    <source>
        <dbReference type="EMBL" id="TWU39785.1"/>
    </source>
</evidence>
<dbReference type="Gene3D" id="1.50.10.100">
    <property type="entry name" value="Chondroitin AC/alginate lyase"/>
    <property type="match status" value="1"/>
</dbReference>
<evidence type="ECO:0000256" key="2">
    <source>
        <dbReference type="ARBA" id="ARBA00023239"/>
    </source>
</evidence>
<dbReference type="Pfam" id="PF05426">
    <property type="entry name" value="Alginate_lyase"/>
    <property type="match status" value="1"/>
</dbReference>
<dbReference type="InterPro" id="IPR008397">
    <property type="entry name" value="Alginate_lyase_dom"/>
</dbReference>
<proteinExistence type="predicted"/>
<dbReference type="GO" id="GO:0016829">
    <property type="term" value="F:lyase activity"/>
    <property type="evidence" value="ECO:0007669"/>
    <property type="project" value="UniProtKB-KW"/>
</dbReference>
<dbReference type="SUPFAM" id="SSF48230">
    <property type="entry name" value="Chondroitin AC/alginate lyase"/>
    <property type="match status" value="1"/>
</dbReference>
<keyword evidence="2 4" id="KW-0456">Lyase</keyword>
<protein>
    <submittedName>
        <fullName evidence="4">Alginate lyase</fullName>
    </submittedName>
</protein>
<evidence type="ECO:0000313" key="5">
    <source>
        <dbReference type="Proteomes" id="UP000319143"/>
    </source>
</evidence>